<comment type="caution">
    <text evidence="1">The sequence shown here is derived from an EMBL/GenBank/DDBJ whole genome shotgun (WGS) entry which is preliminary data.</text>
</comment>
<gene>
    <name evidence="1" type="ORF">KIPB_010597</name>
</gene>
<accession>A0A9K3GN30</accession>
<reference evidence="1 2" key="1">
    <citation type="journal article" date="2018" name="PLoS ONE">
        <title>The draft genome of Kipferlia bialata reveals reductive genome evolution in fornicate parasites.</title>
        <authorList>
            <person name="Tanifuji G."/>
            <person name="Takabayashi S."/>
            <person name="Kume K."/>
            <person name="Takagi M."/>
            <person name="Nakayama T."/>
            <person name="Kamikawa R."/>
            <person name="Inagaki Y."/>
            <person name="Hashimoto T."/>
        </authorList>
    </citation>
    <scope>NUCLEOTIDE SEQUENCE [LARGE SCALE GENOMIC DNA]</scope>
    <source>
        <strain evidence="1">NY0173</strain>
    </source>
</reference>
<dbReference type="SUPFAM" id="SSF117281">
    <property type="entry name" value="Kelch motif"/>
    <property type="match status" value="1"/>
</dbReference>
<dbReference type="AlphaFoldDB" id="A0A9K3GN30"/>
<dbReference type="InterPro" id="IPR015915">
    <property type="entry name" value="Kelch-typ_b-propeller"/>
</dbReference>
<protein>
    <submittedName>
        <fullName evidence="1">Uncharacterized protein</fullName>
    </submittedName>
</protein>
<sequence>MPRVLSLTDLESGVCPLLRLERVSLPRDFCPAPVGHNMVFNMDDACLYTVVYSEDGRPTLEKGQDWPVHPRMSTAVCTGSIVYYPHHCVHGETWRERRRNPGHWSVYHMDTDTWSLCHPPNGPSGEEVSQLSDDIVVDGKILRCYESQVWLFDPDSETWVRQPDKPRELQKAQNWGLTPLAVGDSVVFDYRSSDVRGLPDNVNAPDVSDASGVLLSLSESRGWERLSGCIGSDTISSPGCFPIGNISLSLEYTGEREVITSVTVEGG</sequence>
<feature type="non-terminal residue" evidence="1">
    <location>
        <position position="1"/>
    </location>
</feature>
<evidence type="ECO:0000313" key="2">
    <source>
        <dbReference type="Proteomes" id="UP000265618"/>
    </source>
</evidence>
<dbReference type="EMBL" id="BDIP01004004">
    <property type="protein sequence ID" value="GIQ88365.1"/>
    <property type="molecule type" value="Genomic_DNA"/>
</dbReference>
<organism evidence="1 2">
    <name type="scientific">Kipferlia bialata</name>
    <dbReference type="NCBI Taxonomy" id="797122"/>
    <lineage>
        <taxon>Eukaryota</taxon>
        <taxon>Metamonada</taxon>
        <taxon>Carpediemonas-like organisms</taxon>
        <taxon>Kipferlia</taxon>
    </lineage>
</organism>
<name>A0A9K3GN30_9EUKA</name>
<keyword evidence="2" id="KW-1185">Reference proteome</keyword>
<evidence type="ECO:0000313" key="1">
    <source>
        <dbReference type="EMBL" id="GIQ88365.1"/>
    </source>
</evidence>
<proteinExistence type="predicted"/>
<dbReference type="Proteomes" id="UP000265618">
    <property type="component" value="Unassembled WGS sequence"/>
</dbReference>